<accession>A0A923L9E0</accession>
<evidence type="ECO:0000256" key="1">
    <source>
        <dbReference type="SAM" id="MobiDB-lite"/>
    </source>
</evidence>
<dbReference type="SUPFAM" id="SSF82171">
    <property type="entry name" value="DPP6 N-terminal domain-like"/>
    <property type="match status" value="1"/>
</dbReference>
<gene>
    <name evidence="2" type="ORF">H8S33_18235</name>
</gene>
<dbReference type="EMBL" id="JACOOL010000020">
    <property type="protein sequence ID" value="MBC5638714.1"/>
    <property type="molecule type" value="Genomic_DNA"/>
</dbReference>
<dbReference type="Proteomes" id="UP000637359">
    <property type="component" value="Unassembled WGS sequence"/>
</dbReference>
<dbReference type="PROSITE" id="PS51257">
    <property type="entry name" value="PROKAR_LIPOPROTEIN"/>
    <property type="match status" value="1"/>
</dbReference>
<protein>
    <submittedName>
        <fullName evidence="2">Transcriptional regulator</fullName>
    </submittedName>
</protein>
<feature type="compositionally biased region" description="Polar residues" evidence="1">
    <location>
        <begin position="37"/>
        <end position="48"/>
    </location>
</feature>
<reference evidence="2" key="1">
    <citation type="submission" date="2020-08" db="EMBL/GenBank/DDBJ databases">
        <title>Genome public.</title>
        <authorList>
            <person name="Liu C."/>
            <person name="Sun Q."/>
        </authorList>
    </citation>
    <scope>NUCLEOTIDE SEQUENCE</scope>
    <source>
        <strain evidence="2">BX22</strain>
    </source>
</reference>
<dbReference type="RefSeq" id="WP_186871411.1">
    <property type="nucleotide sequence ID" value="NZ_JACOOL010000020.1"/>
</dbReference>
<dbReference type="AlphaFoldDB" id="A0A923L9E0"/>
<name>A0A923L9E0_9BACI</name>
<proteinExistence type="predicted"/>
<organism evidence="2 3">
    <name type="scientific">Ornithinibacillus hominis</name>
    <dbReference type="NCBI Taxonomy" id="2763055"/>
    <lineage>
        <taxon>Bacteria</taxon>
        <taxon>Bacillati</taxon>
        <taxon>Bacillota</taxon>
        <taxon>Bacilli</taxon>
        <taxon>Bacillales</taxon>
        <taxon>Bacillaceae</taxon>
        <taxon>Ornithinibacillus</taxon>
    </lineage>
</organism>
<keyword evidence="3" id="KW-1185">Reference proteome</keyword>
<comment type="caution">
    <text evidence="2">The sequence shown here is derived from an EMBL/GenBank/DDBJ whole genome shotgun (WGS) entry which is preliminary data.</text>
</comment>
<feature type="region of interest" description="Disordered" evidence="1">
    <location>
        <begin position="27"/>
        <end position="56"/>
    </location>
</feature>
<evidence type="ECO:0000313" key="2">
    <source>
        <dbReference type="EMBL" id="MBC5638714.1"/>
    </source>
</evidence>
<evidence type="ECO:0000313" key="3">
    <source>
        <dbReference type="Proteomes" id="UP000637359"/>
    </source>
</evidence>
<sequence length="396" mass="44896">MKSRFTISIFILLILFIVGCTAPETGEELEEEKDNPIDTSVDTEGNTDSSSPSKSTAIISSLEQIQGDIRHVHYAGKGKVLVSAERLYLYDLDTENILTEVSQESKENERVWIIDDGYVVIQEMEDDSVSMTEWEPDYQGVFYNEDLKQVSDFDLNQLLEEDDFLMSLKQISFNHDGTNMAYATDSGLYLYDFELEKKTKILDLESENFDNHSNIAALEQIGFINDGTQIAFKAQTLPSQLDQPSYDTCGIVNIDGSNLSNQTFDNYTCKELIAYNDWMLFAEDVTNATGRLMVMEQKTEKITIHTLTDKDESGIIAGSDEGAYFATFRSSNQDFIIRIYDTKTGELIEELQNSVDEEALLNQQPILKVVDDTRTIILLLGSKQEDIETKIMVNRF</sequence>